<dbReference type="SUPFAM" id="SSF46689">
    <property type="entry name" value="Homeodomain-like"/>
    <property type="match status" value="1"/>
</dbReference>
<protein>
    <submittedName>
        <fullName evidence="17">Uncharacterized protein</fullName>
    </submittedName>
</protein>
<evidence type="ECO:0000256" key="11">
    <source>
        <dbReference type="PROSITE-ProRule" id="PRU00125"/>
    </source>
</evidence>
<dbReference type="SUPFAM" id="SSF57716">
    <property type="entry name" value="Glucocorticoid receptor-like (DNA-binding domain)"/>
    <property type="match status" value="2"/>
</dbReference>
<evidence type="ECO:0000256" key="2">
    <source>
        <dbReference type="ARBA" id="ARBA00022473"/>
    </source>
</evidence>
<dbReference type="InterPro" id="IPR050453">
    <property type="entry name" value="LIM_Homeobox_TF"/>
</dbReference>
<dbReference type="FunFam" id="2.10.110.10:FF:000137">
    <property type="entry name" value="Mechanosensory protein 3"/>
    <property type="match status" value="1"/>
</dbReference>
<dbReference type="GO" id="GO:0005634">
    <property type="term" value="C:nucleus"/>
    <property type="evidence" value="ECO:0007669"/>
    <property type="project" value="UniProtKB-SubCell"/>
</dbReference>
<dbReference type="PANTHER" id="PTHR24208:SF105">
    <property type="entry name" value="DLIM1"/>
    <property type="match status" value="1"/>
</dbReference>
<evidence type="ECO:0000256" key="7">
    <source>
        <dbReference type="ARBA" id="ARBA00023125"/>
    </source>
</evidence>
<keyword evidence="6 11" id="KW-0440">LIM domain</keyword>
<evidence type="ECO:0000256" key="10">
    <source>
        <dbReference type="PROSITE-ProRule" id="PRU00108"/>
    </source>
</evidence>
<dbReference type="EMBL" id="NMWX01000064">
    <property type="protein sequence ID" value="OZF87812.1"/>
    <property type="molecule type" value="Genomic_DNA"/>
</dbReference>
<dbReference type="GO" id="GO:0008270">
    <property type="term" value="F:zinc ion binding"/>
    <property type="evidence" value="ECO:0007669"/>
    <property type="project" value="InterPro"/>
</dbReference>
<keyword evidence="5 11" id="KW-0862">Zinc</keyword>
<dbReference type="InterPro" id="IPR001781">
    <property type="entry name" value="Znf_LIM"/>
</dbReference>
<dbReference type="SMART" id="SM00132">
    <property type="entry name" value="LIM"/>
    <property type="match status" value="2"/>
</dbReference>
<reference evidence="17" key="1">
    <citation type="submission" date="2017-08" db="EMBL/GenBank/DDBJ databases">
        <authorList>
            <person name="de Groot N.N."/>
        </authorList>
    </citation>
    <scope>NUCLEOTIDE SEQUENCE [LARGE SCALE GENOMIC DNA]</scope>
    <source>
        <strain evidence="17">PX439</strain>
    </source>
</reference>
<reference evidence="16 19" key="3">
    <citation type="submission" date="2019-12" db="EMBL/GenBank/DDBJ databases">
        <title>Chromosome-level assembly of the Caenorhabditis remanei genome.</title>
        <authorList>
            <person name="Teterina A.A."/>
            <person name="Willis J.H."/>
            <person name="Phillips P.C."/>
        </authorList>
    </citation>
    <scope>NUCLEOTIDE SEQUENCE [LARGE SCALE GENOMIC DNA]</scope>
    <source>
        <strain evidence="16 19">PX506</strain>
        <tissue evidence="16">Whole organism</tissue>
    </source>
</reference>
<dbReference type="SMART" id="SM00389">
    <property type="entry name" value="HOX"/>
    <property type="match status" value="1"/>
</dbReference>
<dbReference type="GO" id="GO:0000981">
    <property type="term" value="F:DNA-binding transcription factor activity, RNA polymerase II-specific"/>
    <property type="evidence" value="ECO:0007669"/>
    <property type="project" value="InterPro"/>
</dbReference>
<dbReference type="AlphaFoldDB" id="A0A260ZQD9"/>
<feature type="region of interest" description="Disordered" evidence="13">
    <location>
        <begin position="236"/>
        <end position="257"/>
    </location>
</feature>
<dbReference type="Proteomes" id="UP000216624">
    <property type="component" value="Unassembled WGS sequence"/>
</dbReference>
<dbReference type="GO" id="GO:0045595">
    <property type="term" value="P:regulation of cell differentiation"/>
    <property type="evidence" value="ECO:0007669"/>
    <property type="project" value="EnsemblMetazoa"/>
</dbReference>
<dbReference type="GO" id="GO:0001708">
    <property type="term" value="P:cell fate specification"/>
    <property type="evidence" value="ECO:0007669"/>
    <property type="project" value="EnsemblMetazoa"/>
</dbReference>
<dbReference type="Pfam" id="PF00046">
    <property type="entry name" value="Homeodomain"/>
    <property type="match status" value="1"/>
</dbReference>
<dbReference type="InterPro" id="IPR009057">
    <property type="entry name" value="Homeodomain-like_sf"/>
</dbReference>
<dbReference type="GO" id="GO:0040026">
    <property type="term" value="P:positive regulation of vulval development"/>
    <property type="evidence" value="ECO:0007669"/>
    <property type="project" value="EnsemblMetazoa"/>
</dbReference>
<accession>A0A260ZQD9</accession>
<evidence type="ECO:0000313" key="18">
    <source>
        <dbReference type="Proteomes" id="UP000216624"/>
    </source>
</evidence>
<feature type="domain" description="LIM zinc-binding" evidence="14">
    <location>
        <begin position="136"/>
        <end position="198"/>
    </location>
</feature>
<dbReference type="Proteomes" id="UP000483820">
    <property type="component" value="Chromosome I"/>
</dbReference>
<dbReference type="GO" id="GO:0007413">
    <property type="term" value="P:axonal fasciculation"/>
    <property type="evidence" value="ECO:0007669"/>
    <property type="project" value="EnsemblMetazoa"/>
</dbReference>
<dbReference type="GO" id="GO:0000977">
    <property type="term" value="F:RNA polymerase II transcription regulatory region sequence-specific DNA binding"/>
    <property type="evidence" value="ECO:0007669"/>
    <property type="project" value="TreeGrafter"/>
</dbReference>
<evidence type="ECO:0000256" key="5">
    <source>
        <dbReference type="ARBA" id="ARBA00022833"/>
    </source>
</evidence>
<dbReference type="PROSITE" id="PS50023">
    <property type="entry name" value="LIM_DOMAIN_2"/>
    <property type="match status" value="2"/>
</dbReference>
<dbReference type="InterPro" id="IPR017970">
    <property type="entry name" value="Homeobox_CS"/>
</dbReference>
<dbReference type="Gene3D" id="2.10.110.10">
    <property type="entry name" value="Cysteine Rich Protein"/>
    <property type="match status" value="2"/>
</dbReference>
<evidence type="ECO:0000256" key="3">
    <source>
        <dbReference type="ARBA" id="ARBA00022723"/>
    </source>
</evidence>
<proteinExistence type="predicted"/>
<keyword evidence="18" id="KW-1185">Reference proteome</keyword>
<comment type="subcellular location">
    <subcellularLocation>
        <location evidence="1 10 12">Nucleus</location>
    </subcellularLocation>
</comment>
<evidence type="ECO:0000256" key="8">
    <source>
        <dbReference type="ARBA" id="ARBA00023155"/>
    </source>
</evidence>
<evidence type="ECO:0000256" key="9">
    <source>
        <dbReference type="ARBA" id="ARBA00023242"/>
    </source>
</evidence>
<comment type="caution">
    <text evidence="17">The sequence shown here is derived from an EMBL/GenBank/DDBJ whole genome shotgun (WGS) entry which is preliminary data.</text>
</comment>
<evidence type="ECO:0000256" key="12">
    <source>
        <dbReference type="RuleBase" id="RU000682"/>
    </source>
</evidence>
<dbReference type="CDD" id="cd00086">
    <property type="entry name" value="homeodomain"/>
    <property type="match status" value="1"/>
</dbReference>
<dbReference type="FunFam" id="2.10.110.10:FF:000147">
    <property type="entry name" value="LIM/homeobox protein Awh-like protein"/>
    <property type="match status" value="1"/>
</dbReference>
<keyword evidence="8 10" id="KW-0371">Homeobox</keyword>
<evidence type="ECO:0000313" key="19">
    <source>
        <dbReference type="Proteomes" id="UP000483820"/>
    </source>
</evidence>
<dbReference type="GO" id="GO:0030334">
    <property type="term" value="P:regulation of cell migration"/>
    <property type="evidence" value="ECO:0007669"/>
    <property type="project" value="EnsemblMetazoa"/>
</dbReference>
<dbReference type="EMBL" id="WUAV01000001">
    <property type="protein sequence ID" value="KAF1770513.1"/>
    <property type="molecule type" value="Genomic_DNA"/>
</dbReference>
<keyword evidence="4" id="KW-0677">Repeat</keyword>
<keyword evidence="9 10" id="KW-0539">Nucleus</keyword>
<keyword evidence="7 10" id="KW-0238">DNA-binding</keyword>
<keyword evidence="3 11" id="KW-0479">Metal-binding</keyword>
<evidence type="ECO:0000256" key="6">
    <source>
        <dbReference type="ARBA" id="ARBA00023038"/>
    </source>
</evidence>
<organism evidence="17 18">
    <name type="scientific">Caenorhabditis remanei</name>
    <name type="common">Caenorhabditis vulgaris</name>
    <dbReference type="NCBI Taxonomy" id="31234"/>
    <lineage>
        <taxon>Eukaryota</taxon>
        <taxon>Metazoa</taxon>
        <taxon>Ecdysozoa</taxon>
        <taxon>Nematoda</taxon>
        <taxon>Chromadorea</taxon>
        <taxon>Rhabditida</taxon>
        <taxon>Rhabditina</taxon>
        <taxon>Rhabditomorpha</taxon>
        <taxon>Rhabditoidea</taxon>
        <taxon>Rhabditidae</taxon>
        <taxon>Peloderinae</taxon>
        <taxon>Caenorhabditis</taxon>
    </lineage>
</organism>
<evidence type="ECO:0000313" key="17">
    <source>
        <dbReference type="EMBL" id="OZF87812.1"/>
    </source>
</evidence>
<feature type="DNA-binding region" description="Homeobox" evidence="10">
    <location>
        <begin position="251"/>
        <end position="310"/>
    </location>
</feature>
<dbReference type="PANTHER" id="PTHR24208">
    <property type="entry name" value="LIM/HOMEOBOX PROTEIN LHX"/>
    <property type="match status" value="1"/>
</dbReference>
<keyword evidence="2" id="KW-0217">Developmental protein</keyword>
<dbReference type="Gene3D" id="1.10.10.60">
    <property type="entry name" value="Homeodomain-like"/>
    <property type="match status" value="1"/>
</dbReference>
<dbReference type="CDD" id="cd09375">
    <property type="entry name" value="LIM2_Lhx1_Lhx5"/>
    <property type="match status" value="1"/>
</dbReference>
<evidence type="ECO:0000313" key="16">
    <source>
        <dbReference type="EMBL" id="KAF1770513.1"/>
    </source>
</evidence>
<sequence length="415" mass="46867">MHSSSSSIITSLEEEEEKKPPAHLLQYHQHLHQQSIEDVGSVTSSATLLLLDSSTATWMMPSSTTQPHISEISSGNECAACAQPILDRYVFTVLGKCWHQSCLRCCDCRAPMSMTCFSKDGLILCKTDYSRRYGHRCAGCDGKLEKEDLVRRARDKVFHIRCFQCSVCQRLLDTGDQLYIMEGNRFMCQNDFQTATKTSTPTSMHRPISNGSECNSDMEEDAVDACDDVGLDDGEGDCGKDNSDDSNSAKRRGPRTTIKAKQLETLKNAFAATPKPTRHIREQLAAETGLNMRVIQVWFQNRRSKERRMKQLRYGGYRQSRRQRREDIVDMFPNDQQFYPPPPPSNVQFFCDPYSSPPNNGEQMQMTPQFAVPPEAMSMVPEPYTEPSATPPDFNEDAFACIYSTDLGKPTPVSW</sequence>
<dbReference type="GO" id="GO:0018991">
    <property type="term" value="P:egg-laying behavior"/>
    <property type="evidence" value="ECO:0007669"/>
    <property type="project" value="EnsemblMetazoa"/>
</dbReference>
<evidence type="ECO:0000259" key="14">
    <source>
        <dbReference type="PROSITE" id="PS50023"/>
    </source>
</evidence>
<feature type="domain" description="Homeobox" evidence="15">
    <location>
        <begin position="249"/>
        <end position="309"/>
    </location>
</feature>
<gene>
    <name evidence="17" type="ORF">FL82_23185</name>
    <name evidence="16" type="ORF">GCK72_002332</name>
</gene>
<dbReference type="PROSITE" id="PS00027">
    <property type="entry name" value="HOMEOBOX_1"/>
    <property type="match status" value="1"/>
</dbReference>
<dbReference type="PROSITE" id="PS00478">
    <property type="entry name" value="LIM_DOMAIN_1"/>
    <property type="match status" value="1"/>
</dbReference>
<dbReference type="FunFam" id="1.10.10.60:FF:000075">
    <property type="entry name" value="LIM/homeobox protein Lhx1"/>
    <property type="match status" value="1"/>
</dbReference>
<dbReference type="PROSITE" id="PS50071">
    <property type="entry name" value="HOMEOBOX_2"/>
    <property type="match status" value="1"/>
</dbReference>
<feature type="domain" description="LIM zinc-binding" evidence="14">
    <location>
        <begin position="76"/>
        <end position="135"/>
    </location>
</feature>
<evidence type="ECO:0000256" key="1">
    <source>
        <dbReference type="ARBA" id="ARBA00004123"/>
    </source>
</evidence>
<dbReference type="InterPro" id="IPR001356">
    <property type="entry name" value="HD"/>
</dbReference>
<evidence type="ECO:0000259" key="15">
    <source>
        <dbReference type="PROSITE" id="PS50071"/>
    </source>
</evidence>
<evidence type="ECO:0000256" key="13">
    <source>
        <dbReference type="SAM" id="MobiDB-lite"/>
    </source>
</evidence>
<feature type="non-terminal residue" evidence="17">
    <location>
        <position position="1"/>
    </location>
</feature>
<evidence type="ECO:0000256" key="4">
    <source>
        <dbReference type="ARBA" id="ARBA00022737"/>
    </source>
</evidence>
<reference evidence="18" key="2">
    <citation type="submission" date="2017-08" db="EMBL/GenBank/DDBJ databases">
        <authorList>
            <person name="Fierst J.L."/>
        </authorList>
    </citation>
    <scope>NUCLEOTIDE SEQUENCE [LARGE SCALE GENOMIC DNA]</scope>
    <source>
        <strain evidence="18">PX439</strain>
    </source>
</reference>
<dbReference type="InterPro" id="IPR049619">
    <property type="entry name" value="Lhx1/5_LIM2"/>
</dbReference>
<name>A0A260ZQD9_CAERE</name>
<dbReference type="Pfam" id="PF00412">
    <property type="entry name" value="LIM"/>
    <property type="match status" value="2"/>
</dbReference>